<feature type="region of interest" description="Disordered" evidence="1">
    <location>
        <begin position="1"/>
        <end position="61"/>
    </location>
</feature>
<protein>
    <submittedName>
        <fullName evidence="2">Uncharacterized protein</fullName>
    </submittedName>
</protein>
<sequence>MPTDQWYHLPVSNSSRRSSGYSKKLRSKQKLFAKKTRSDRRNSSSFFRSVSSKPRSSANFRNVSSKISSGFKRKAHILTQHYNKPDQILRHHTV</sequence>
<name>A0A6C0DIH7_9ZZZZ</name>
<dbReference type="EMBL" id="MN739669">
    <property type="protein sequence ID" value="QHT19821.1"/>
    <property type="molecule type" value="Genomic_DNA"/>
</dbReference>
<dbReference type="EMBL" id="MN739618">
    <property type="protein sequence ID" value="QHT16231.1"/>
    <property type="molecule type" value="Genomic_DNA"/>
</dbReference>
<dbReference type="AlphaFoldDB" id="A0A6C0DIH7"/>
<feature type="compositionally biased region" description="Basic residues" evidence="1">
    <location>
        <begin position="23"/>
        <end position="38"/>
    </location>
</feature>
<evidence type="ECO:0000313" key="3">
    <source>
        <dbReference type="EMBL" id="QHT19821.1"/>
    </source>
</evidence>
<organism evidence="2">
    <name type="scientific">viral metagenome</name>
    <dbReference type="NCBI Taxonomy" id="1070528"/>
    <lineage>
        <taxon>unclassified sequences</taxon>
        <taxon>metagenomes</taxon>
        <taxon>organismal metagenomes</taxon>
    </lineage>
</organism>
<reference evidence="2" key="1">
    <citation type="journal article" date="2020" name="Nature">
        <title>Giant virus diversity and host interactions through global metagenomics.</title>
        <authorList>
            <person name="Schulz F."/>
            <person name="Roux S."/>
            <person name="Paez-Espino D."/>
            <person name="Jungbluth S."/>
            <person name="Walsh D.A."/>
            <person name="Denef V.J."/>
            <person name="McMahon K.D."/>
            <person name="Konstantinidis K.T."/>
            <person name="Eloe-Fadrosh E.A."/>
            <person name="Kyrpides N.C."/>
            <person name="Woyke T."/>
        </authorList>
    </citation>
    <scope>NUCLEOTIDE SEQUENCE</scope>
    <source>
        <strain evidence="2">GVMAG-M-3300023174-182</strain>
        <strain evidence="3">GVMAG-M-3300023174-5</strain>
    </source>
</reference>
<evidence type="ECO:0000313" key="2">
    <source>
        <dbReference type="EMBL" id="QHT16231.1"/>
    </source>
</evidence>
<feature type="compositionally biased region" description="Low complexity" evidence="1">
    <location>
        <begin position="43"/>
        <end position="57"/>
    </location>
</feature>
<feature type="compositionally biased region" description="Low complexity" evidence="1">
    <location>
        <begin position="12"/>
        <end position="22"/>
    </location>
</feature>
<evidence type="ECO:0000256" key="1">
    <source>
        <dbReference type="SAM" id="MobiDB-lite"/>
    </source>
</evidence>
<proteinExistence type="predicted"/>
<accession>A0A6C0DIH7</accession>